<feature type="non-terminal residue" evidence="3">
    <location>
        <position position="605"/>
    </location>
</feature>
<organism evidence="3">
    <name type="scientific">marine sediment metagenome</name>
    <dbReference type="NCBI Taxonomy" id="412755"/>
    <lineage>
        <taxon>unclassified sequences</taxon>
        <taxon>metagenomes</taxon>
        <taxon>ecological metagenomes</taxon>
    </lineage>
</organism>
<evidence type="ECO:0000313" key="3">
    <source>
        <dbReference type="EMBL" id="KKM96321.1"/>
    </source>
</evidence>
<sequence>MKHAGTIKLEIKCPVGPKPGFQRMHALRRTGAKALNLTMQDLHGDAVAELRAIWEADQDALPDAAKWREKGKLRTALARNWNHLLKLERERRQSESDAEVVYAPINGTALAEETRDNIRTRFAGEHMKDLISLQGTFPSFGDSTSFYCGGRFCEISGKLSQAVLGRYESEAEARTAMTEARTAMAKTSDERRTFVRREYNKWALVAEDAAKLALPLWGTGKKVVEFVVRPAGGSHRAFWRRLVHHFVRRDEVCKAEAELKKIGWNEAEKQALRNLRATRKSEADKEKRKEIFTKIAALINAANKRVQSDKDPIEKKLYGLVKMGRVGVVYNERRRKWFATISFIEYKPDVAAKGQKAALNFGVNVFVQALAENGAEWHEDGDQILVKRIAAHMQRKSIQRSQRTFGPGSQNRGHKRRDLPLSKRKGDESNFVQTYIRQLASRIIKWCARHGVADLYIENLKGIREQFERDTKEQAHEEVKRRIHSWPFHDTATAIIYEGAQHNIRVHRKGARYVSQRCPDCEHTAPENVQAISVPGIPLLLKPVGPHRWVSGHKAGRDGVMYRRVKKTCRFECVDCGNRGGADFIACLNHLIDVGAQFKGGSPLA</sequence>
<accession>A0A0F9MAH4</accession>
<evidence type="ECO:0000259" key="2">
    <source>
        <dbReference type="Pfam" id="PF01385"/>
    </source>
</evidence>
<proteinExistence type="predicted"/>
<feature type="region of interest" description="Disordered" evidence="1">
    <location>
        <begin position="397"/>
        <end position="423"/>
    </location>
</feature>
<protein>
    <recommendedName>
        <fullName evidence="2">Probable transposase IS891/IS1136/IS1341 domain-containing protein</fullName>
    </recommendedName>
</protein>
<dbReference type="InterPro" id="IPR001959">
    <property type="entry name" value="Transposase"/>
</dbReference>
<feature type="compositionally biased region" description="Polar residues" evidence="1">
    <location>
        <begin position="399"/>
        <end position="411"/>
    </location>
</feature>
<name>A0A0F9MAH4_9ZZZZ</name>
<dbReference type="Pfam" id="PF01385">
    <property type="entry name" value="OrfB_IS605"/>
    <property type="match status" value="1"/>
</dbReference>
<evidence type="ECO:0000256" key="1">
    <source>
        <dbReference type="SAM" id="MobiDB-lite"/>
    </source>
</evidence>
<dbReference type="EMBL" id="LAZR01005897">
    <property type="protein sequence ID" value="KKM96321.1"/>
    <property type="molecule type" value="Genomic_DNA"/>
</dbReference>
<reference evidence="3" key="1">
    <citation type="journal article" date="2015" name="Nature">
        <title>Complex archaea that bridge the gap between prokaryotes and eukaryotes.</title>
        <authorList>
            <person name="Spang A."/>
            <person name="Saw J.H."/>
            <person name="Jorgensen S.L."/>
            <person name="Zaremba-Niedzwiedzka K."/>
            <person name="Martijn J."/>
            <person name="Lind A.E."/>
            <person name="van Eijk R."/>
            <person name="Schleper C."/>
            <person name="Guy L."/>
            <person name="Ettema T.J."/>
        </authorList>
    </citation>
    <scope>NUCLEOTIDE SEQUENCE</scope>
</reference>
<feature type="domain" description="Probable transposase IS891/IS1136/IS1341" evidence="2">
    <location>
        <begin position="348"/>
        <end position="463"/>
    </location>
</feature>
<gene>
    <name evidence="3" type="ORF">LCGC14_1179360</name>
</gene>
<comment type="caution">
    <text evidence="3">The sequence shown here is derived from an EMBL/GenBank/DDBJ whole genome shotgun (WGS) entry which is preliminary data.</text>
</comment>
<dbReference type="AlphaFoldDB" id="A0A0F9MAH4"/>